<evidence type="ECO:0000256" key="2">
    <source>
        <dbReference type="ARBA" id="ARBA00023125"/>
    </source>
</evidence>
<dbReference type="InterPro" id="IPR011991">
    <property type="entry name" value="ArsR-like_HTH"/>
</dbReference>
<dbReference type="InterPro" id="IPR036388">
    <property type="entry name" value="WH-like_DNA-bd_sf"/>
</dbReference>
<dbReference type="CDD" id="cd00090">
    <property type="entry name" value="HTH_ARSR"/>
    <property type="match status" value="1"/>
</dbReference>
<dbReference type="SUPFAM" id="SSF46785">
    <property type="entry name" value="Winged helix' DNA-binding domain"/>
    <property type="match status" value="1"/>
</dbReference>
<evidence type="ECO:0000313" key="5">
    <source>
        <dbReference type="EMBL" id="SDE23425.1"/>
    </source>
</evidence>
<keyword evidence="2 5" id="KW-0238">DNA-binding</keyword>
<dbReference type="InterPro" id="IPR047796">
    <property type="entry name" value="SdpR-like_repress"/>
</dbReference>
<dbReference type="STRING" id="637679.GCA_001550055_03579"/>
<dbReference type="InterPro" id="IPR001845">
    <property type="entry name" value="HTH_ArsR_DNA-bd_dom"/>
</dbReference>
<dbReference type="PRINTS" id="PR00778">
    <property type="entry name" value="HTHARSR"/>
</dbReference>
<dbReference type="AlphaFoldDB" id="A0A1G7BB05"/>
<feature type="domain" description="HTH arsR-type" evidence="4">
    <location>
        <begin position="1"/>
        <end position="87"/>
    </location>
</feature>
<proteinExistence type="predicted"/>
<dbReference type="NCBIfam" id="NF033789">
    <property type="entry name" value="repress_SdpR"/>
    <property type="match status" value="1"/>
</dbReference>
<dbReference type="OrthoDB" id="7391478at2"/>
<sequence length="92" mass="9956">MADVFHALSSPVRRQILTMLKARDMTAGEISDQLEVGKSTLSGHFNVLKAADLVTTERSGTTITYSLNTSVVEEMLALVAEVFGKDKKGSIK</sequence>
<dbReference type="SMART" id="SM00418">
    <property type="entry name" value="HTH_ARSR"/>
    <property type="match status" value="1"/>
</dbReference>
<keyword evidence="3" id="KW-0804">Transcription</keyword>
<dbReference type="RefSeq" id="WP_068307498.1">
    <property type="nucleotide sequence ID" value="NZ_DAIOMO010000005.1"/>
</dbReference>
<gene>
    <name evidence="5" type="ORF">SAMN04488071_2414</name>
</gene>
<dbReference type="GO" id="GO:0003700">
    <property type="term" value="F:DNA-binding transcription factor activity"/>
    <property type="evidence" value="ECO:0007669"/>
    <property type="project" value="InterPro"/>
</dbReference>
<organism evidence="5 6">
    <name type="scientific">Kordiimonas lacus</name>
    <dbReference type="NCBI Taxonomy" id="637679"/>
    <lineage>
        <taxon>Bacteria</taxon>
        <taxon>Pseudomonadati</taxon>
        <taxon>Pseudomonadota</taxon>
        <taxon>Alphaproteobacteria</taxon>
        <taxon>Kordiimonadales</taxon>
        <taxon>Kordiimonadaceae</taxon>
        <taxon>Kordiimonas</taxon>
    </lineage>
</organism>
<reference evidence="5 6" key="1">
    <citation type="submission" date="2016-10" db="EMBL/GenBank/DDBJ databases">
        <authorList>
            <person name="de Groot N.N."/>
        </authorList>
    </citation>
    <scope>NUCLEOTIDE SEQUENCE [LARGE SCALE GENOMIC DNA]</scope>
    <source>
        <strain evidence="5 6">CGMCC 1.9109</strain>
    </source>
</reference>
<dbReference type="InterPro" id="IPR051081">
    <property type="entry name" value="HTH_MetalResp_TranReg"/>
</dbReference>
<keyword evidence="1" id="KW-0805">Transcription regulation</keyword>
<dbReference type="NCBIfam" id="NF033788">
    <property type="entry name" value="HTH_metalloreg"/>
    <property type="match status" value="1"/>
</dbReference>
<dbReference type="Gene3D" id="1.10.10.10">
    <property type="entry name" value="Winged helix-like DNA-binding domain superfamily/Winged helix DNA-binding domain"/>
    <property type="match status" value="1"/>
</dbReference>
<evidence type="ECO:0000256" key="3">
    <source>
        <dbReference type="ARBA" id="ARBA00023163"/>
    </source>
</evidence>
<evidence type="ECO:0000256" key="1">
    <source>
        <dbReference type="ARBA" id="ARBA00023015"/>
    </source>
</evidence>
<name>A0A1G7BB05_9PROT</name>
<dbReference type="PANTHER" id="PTHR33154:SF33">
    <property type="entry name" value="TRANSCRIPTIONAL REPRESSOR SDPR"/>
    <property type="match status" value="1"/>
</dbReference>
<evidence type="ECO:0000259" key="4">
    <source>
        <dbReference type="PROSITE" id="PS50987"/>
    </source>
</evidence>
<dbReference type="GO" id="GO:0003677">
    <property type="term" value="F:DNA binding"/>
    <property type="evidence" value="ECO:0007669"/>
    <property type="project" value="UniProtKB-KW"/>
</dbReference>
<evidence type="ECO:0000313" key="6">
    <source>
        <dbReference type="Proteomes" id="UP000183685"/>
    </source>
</evidence>
<dbReference type="Proteomes" id="UP000183685">
    <property type="component" value="Unassembled WGS sequence"/>
</dbReference>
<keyword evidence="6" id="KW-1185">Reference proteome</keyword>
<dbReference type="PANTHER" id="PTHR33154">
    <property type="entry name" value="TRANSCRIPTIONAL REGULATOR, ARSR FAMILY"/>
    <property type="match status" value="1"/>
</dbReference>
<accession>A0A1G7BB05</accession>
<dbReference type="PROSITE" id="PS50987">
    <property type="entry name" value="HTH_ARSR_2"/>
    <property type="match status" value="1"/>
</dbReference>
<dbReference type="Pfam" id="PF12840">
    <property type="entry name" value="HTH_20"/>
    <property type="match status" value="1"/>
</dbReference>
<dbReference type="InterPro" id="IPR036390">
    <property type="entry name" value="WH_DNA-bd_sf"/>
</dbReference>
<protein>
    <submittedName>
        <fullName evidence="5">DNA-binding transcriptional regulator, ArsR family</fullName>
    </submittedName>
</protein>
<dbReference type="EMBL" id="FNAK01000005">
    <property type="protein sequence ID" value="SDE23425.1"/>
    <property type="molecule type" value="Genomic_DNA"/>
</dbReference>